<protein>
    <recommendedName>
        <fullName evidence="3">Lipoprotein</fullName>
    </recommendedName>
</protein>
<evidence type="ECO:0008006" key="3">
    <source>
        <dbReference type="Google" id="ProtNLM"/>
    </source>
</evidence>
<gene>
    <name evidence="1" type="ORF">NPX36_01705</name>
</gene>
<organism evidence="1 2">
    <name type="scientific">Paenimyroides aestuarii</name>
    <dbReference type="NCBI Taxonomy" id="2968490"/>
    <lineage>
        <taxon>Bacteria</taxon>
        <taxon>Pseudomonadati</taxon>
        <taxon>Bacteroidota</taxon>
        <taxon>Flavobacteriia</taxon>
        <taxon>Flavobacteriales</taxon>
        <taxon>Flavobacteriaceae</taxon>
        <taxon>Paenimyroides</taxon>
    </lineage>
</organism>
<evidence type="ECO:0000313" key="2">
    <source>
        <dbReference type="Proteomes" id="UP001317001"/>
    </source>
</evidence>
<proteinExistence type="predicted"/>
<reference evidence="1 2" key="1">
    <citation type="submission" date="2022-08" db="EMBL/GenBank/DDBJ databases">
        <title>Myroides zhujiangensis sp. nov., a novel bacterium isolated from sediment in the Pearl River Estuary.</title>
        <authorList>
            <person name="Cui L."/>
        </authorList>
    </citation>
    <scope>NUCLEOTIDE SEQUENCE [LARGE SCALE GENOMIC DNA]</scope>
    <source>
        <strain evidence="1 2">SCSIO 72103</strain>
    </source>
</reference>
<dbReference type="RefSeq" id="WP_257499713.1">
    <property type="nucleotide sequence ID" value="NZ_CP102382.1"/>
</dbReference>
<name>A0ABY5NTM9_9FLAO</name>
<evidence type="ECO:0000313" key="1">
    <source>
        <dbReference type="EMBL" id="UUV21793.1"/>
    </source>
</evidence>
<dbReference type="Proteomes" id="UP001317001">
    <property type="component" value="Chromosome"/>
</dbReference>
<sequence>MILGIVLYSCSSYKKELYRGNGTIEKAKVNAIIEFSSTYKTPNYYLKKNKGKIFNVFWVYNGEHDIDKYIFSIFPESQGYISLGIEDNLGDVPISYFPNRYRIEKGNLFLWKDNTTPLNKEILSVMEEYGILDSIDIKVQLGLLPTNYEDTRMVVFDNRYKGGCHYYICKNNINIYKKVKTNIPFGYYKPPKLKCE</sequence>
<accession>A0ABY5NTM9</accession>
<dbReference type="EMBL" id="CP102382">
    <property type="protein sequence ID" value="UUV21793.1"/>
    <property type="molecule type" value="Genomic_DNA"/>
</dbReference>
<keyword evidence="2" id="KW-1185">Reference proteome</keyword>